<evidence type="ECO:0000313" key="10">
    <source>
        <dbReference type="Proteomes" id="UP000237040"/>
    </source>
</evidence>
<dbReference type="InterPro" id="IPR013342">
    <property type="entry name" value="Mandelate_racemase_C"/>
</dbReference>
<dbReference type="EMBL" id="PNIL01000009">
    <property type="protein sequence ID" value="PMP68713.1"/>
    <property type="molecule type" value="Genomic_DNA"/>
</dbReference>
<dbReference type="AlphaFoldDB" id="A0A2J6WFR8"/>
<dbReference type="CDD" id="cd03319">
    <property type="entry name" value="L-Ala-DL-Glu_epimerase"/>
    <property type="match status" value="1"/>
</dbReference>
<accession>A0A2J6WFR8</accession>
<feature type="domain" description="Mandelate racemase/muconate lactonizing enzyme C-terminal" evidence="8">
    <location>
        <begin position="140"/>
        <end position="237"/>
    </location>
</feature>
<keyword evidence="3 6" id="KW-0460">Magnesium</keyword>
<dbReference type="InterPro" id="IPR029017">
    <property type="entry name" value="Enolase-like_N"/>
</dbReference>
<dbReference type="SMART" id="SM00922">
    <property type="entry name" value="MR_MLE"/>
    <property type="match status" value="1"/>
</dbReference>
<comment type="cofactor">
    <cofactor evidence="6 7">
        <name>Mg(2+)</name>
        <dbReference type="ChEBI" id="CHEBI:18420"/>
    </cofactor>
    <text evidence="6 7">Binds 1 Mg(2+) ion per subunit.</text>
</comment>
<sequence length="343" mass="37822">MGKITKITLKLKKTDFKKPFHVTNSISTVANNIRVFTETDSGATGIGEASPSFRVNGEVVDALISLENFLNELLVAEDTKSFRRCFLKTSKLIASPSIKAAVEFSIIDALAKELGTTPHTIFGGAENSLETDKTVSIEPIDERVSDAKEIFNEGFRIIKVKVGENIEEDIEAMLRIAKETKGAKYIVDANMGYTPKDAVRFVKEMYKNGVDIAIFEQPVIYFDIEGLKFVRFNSPYPVAADESIKTQMDALNLVKNEAVDFFNIKLMKSGISSALAIVEIAKSANIGLMIGAMAETSIGINQSVHFALGVGGFKFFDLDTIFLLNEERFEGNFIVEKPIFKIA</sequence>
<dbReference type="PANTHER" id="PTHR48073:SF2">
    <property type="entry name" value="O-SUCCINYLBENZOATE SYNTHASE"/>
    <property type="match status" value="1"/>
</dbReference>
<dbReference type="PANTHER" id="PTHR48073">
    <property type="entry name" value="O-SUCCINYLBENZOATE SYNTHASE-RELATED"/>
    <property type="match status" value="1"/>
</dbReference>
<evidence type="ECO:0000259" key="8">
    <source>
        <dbReference type="SMART" id="SM00922"/>
    </source>
</evidence>
<dbReference type="InterPro" id="IPR029065">
    <property type="entry name" value="Enolase_C-like"/>
</dbReference>
<evidence type="ECO:0000256" key="3">
    <source>
        <dbReference type="ARBA" id="ARBA00022842"/>
    </source>
</evidence>
<dbReference type="SUPFAM" id="SSF51604">
    <property type="entry name" value="Enolase C-terminal domain-like"/>
    <property type="match status" value="1"/>
</dbReference>
<dbReference type="SUPFAM" id="SSF54826">
    <property type="entry name" value="Enolase N-terminal domain-like"/>
    <property type="match status" value="1"/>
</dbReference>
<reference evidence="9 10" key="1">
    <citation type="submission" date="2018-01" db="EMBL/GenBank/DDBJ databases">
        <title>Metagenomic assembled genomes from two thermal pools in the Uzon Caldera, Kamchatka, Russia.</title>
        <authorList>
            <person name="Wilkins L."/>
            <person name="Ettinger C."/>
        </authorList>
    </citation>
    <scope>NUCLEOTIDE SEQUENCE [LARGE SCALE GENOMIC DNA]</scope>
    <source>
        <strain evidence="9">ZAV-07</strain>
    </source>
</reference>
<feature type="active site" description="Proton acceptor; specific for (S)-substrate epimerization" evidence="5">
    <location>
        <position position="265"/>
    </location>
</feature>
<comment type="caution">
    <text evidence="9">The sequence shown here is derived from an EMBL/GenBank/DDBJ whole genome shotgun (WGS) entry which is preliminary data.</text>
</comment>
<evidence type="ECO:0000313" key="9">
    <source>
        <dbReference type="EMBL" id="PMP68713.1"/>
    </source>
</evidence>
<evidence type="ECO:0000256" key="5">
    <source>
        <dbReference type="PIRSR" id="PIRSR634603-1"/>
    </source>
</evidence>
<dbReference type="Proteomes" id="UP000237040">
    <property type="component" value="Unassembled WGS sequence"/>
</dbReference>
<dbReference type="InterPro" id="IPR034603">
    <property type="entry name" value="Dipeptide_epimerase"/>
</dbReference>
<feature type="binding site" evidence="6">
    <location>
        <position position="188"/>
    </location>
    <ligand>
        <name>Mg(2+)</name>
        <dbReference type="ChEBI" id="CHEBI:18420"/>
    </ligand>
</feature>
<feature type="active site" description="Proton acceptor; specific for (R)-substrate epimerization" evidence="5">
    <location>
        <position position="161"/>
    </location>
</feature>
<keyword evidence="4 7" id="KW-0413">Isomerase</keyword>
<dbReference type="Gene3D" id="3.30.390.10">
    <property type="entry name" value="Enolase-like, N-terminal domain"/>
    <property type="match status" value="1"/>
</dbReference>
<dbReference type="NCBIfam" id="NF041118">
    <property type="entry name" value="A_G_epim_Thtga"/>
    <property type="match status" value="1"/>
</dbReference>
<keyword evidence="2 6" id="KW-0479">Metal-binding</keyword>
<dbReference type="Pfam" id="PF13378">
    <property type="entry name" value="MR_MLE_C"/>
    <property type="match status" value="1"/>
</dbReference>
<dbReference type="SFLD" id="SFLDS00001">
    <property type="entry name" value="Enolase"/>
    <property type="match status" value="1"/>
</dbReference>
<dbReference type="InterPro" id="IPR036849">
    <property type="entry name" value="Enolase-like_C_sf"/>
</dbReference>
<evidence type="ECO:0000256" key="6">
    <source>
        <dbReference type="PIRSR" id="PIRSR634603-3"/>
    </source>
</evidence>
<dbReference type="InterPro" id="IPR053602">
    <property type="entry name" value="MR_MLE-like"/>
</dbReference>
<protein>
    <recommendedName>
        <fullName evidence="7">Dipeptide epimerase</fullName>
        <ecNumber evidence="7">5.1.1.-</ecNumber>
    </recommendedName>
</protein>
<proteinExistence type="inferred from homology"/>
<name>A0A2J6WFR8_9BACT</name>
<feature type="binding site" evidence="6">
    <location>
        <position position="241"/>
    </location>
    <ligand>
        <name>Mg(2+)</name>
        <dbReference type="ChEBI" id="CHEBI:18420"/>
    </ligand>
</feature>
<dbReference type="GO" id="GO:0016855">
    <property type="term" value="F:racemase and epimerase activity, acting on amino acids and derivatives"/>
    <property type="evidence" value="ECO:0007669"/>
    <property type="project" value="UniProtKB-UniRule"/>
</dbReference>
<dbReference type="Gene3D" id="3.20.20.120">
    <property type="entry name" value="Enolase-like C-terminal domain"/>
    <property type="match status" value="1"/>
</dbReference>
<evidence type="ECO:0000256" key="1">
    <source>
        <dbReference type="ARBA" id="ARBA00008031"/>
    </source>
</evidence>
<evidence type="ECO:0000256" key="2">
    <source>
        <dbReference type="ARBA" id="ARBA00022723"/>
    </source>
</evidence>
<gene>
    <name evidence="9" type="ORF">C0189_00675</name>
</gene>
<dbReference type="SFLD" id="SFLDG00180">
    <property type="entry name" value="muconate_cycloisomerase"/>
    <property type="match status" value="1"/>
</dbReference>
<evidence type="ECO:0000256" key="4">
    <source>
        <dbReference type="ARBA" id="ARBA00023235"/>
    </source>
</evidence>
<dbReference type="EC" id="5.1.1.-" evidence="7"/>
<dbReference type="GO" id="GO:0046872">
    <property type="term" value="F:metal ion binding"/>
    <property type="evidence" value="ECO:0007669"/>
    <property type="project" value="UniProtKB-KW"/>
</dbReference>
<dbReference type="RefSeq" id="WP_424587170.1">
    <property type="nucleotide sequence ID" value="NZ_JBNARP010000030.1"/>
</dbReference>
<comment type="similarity">
    <text evidence="1 7">Belongs to the mandelate racemase/muconate lactonizing enzyme family.</text>
</comment>
<organism evidence="9 10">
    <name type="scientific">Caldisericum exile</name>
    <dbReference type="NCBI Taxonomy" id="693075"/>
    <lineage>
        <taxon>Bacteria</taxon>
        <taxon>Pseudomonadati</taxon>
        <taxon>Caldisericota/Cryosericota group</taxon>
        <taxon>Caldisericota</taxon>
        <taxon>Caldisericia</taxon>
        <taxon>Caldisericales</taxon>
        <taxon>Caldisericaceae</taxon>
        <taxon>Caldisericum</taxon>
    </lineage>
</organism>
<feature type="binding site" evidence="6">
    <location>
        <position position="216"/>
    </location>
    <ligand>
        <name>Mg(2+)</name>
        <dbReference type="ChEBI" id="CHEBI:18420"/>
    </ligand>
</feature>
<evidence type="ECO:0000256" key="7">
    <source>
        <dbReference type="RuleBase" id="RU366006"/>
    </source>
</evidence>